<evidence type="ECO:0000313" key="2">
    <source>
        <dbReference type="Proteomes" id="UP001234178"/>
    </source>
</evidence>
<dbReference type="Proteomes" id="UP001234178">
    <property type="component" value="Unassembled WGS sequence"/>
</dbReference>
<accession>A0ABQ9Z6I4</accession>
<proteinExistence type="predicted"/>
<reference evidence="1 2" key="1">
    <citation type="journal article" date="2023" name="Nucleic Acids Res.">
        <title>The hologenome of Daphnia magna reveals possible DNA methylation and microbiome-mediated evolution of the host genome.</title>
        <authorList>
            <person name="Chaturvedi A."/>
            <person name="Li X."/>
            <person name="Dhandapani V."/>
            <person name="Marshall H."/>
            <person name="Kissane S."/>
            <person name="Cuenca-Cambronero M."/>
            <person name="Asole G."/>
            <person name="Calvet F."/>
            <person name="Ruiz-Romero M."/>
            <person name="Marangio P."/>
            <person name="Guigo R."/>
            <person name="Rago D."/>
            <person name="Mirbahai L."/>
            <person name="Eastwood N."/>
            <person name="Colbourne J.K."/>
            <person name="Zhou J."/>
            <person name="Mallon E."/>
            <person name="Orsini L."/>
        </authorList>
    </citation>
    <scope>NUCLEOTIDE SEQUENCE [LARGE SCALE GENOMIC DNA]</scope>
    <source>
        <strain evidence="1">LRV0_1</strain>
    </source>
</reference>
<organism evidence="1 2">
    <name type="scientific">Daphnia magna</name>
    <dbReference type="NCBI Taxonomy" id="35525"/>
    <lineage>
        <taxon>Eukaryota</taxon>
        <taxon>Metazoa</taxon>
        <taxon>Ecdysozoa</taxon>
        <taxon>Arthropoda</taxon>
        <taxon>Crustacea</taxon>
        <taxon>Branchiopoda</taxon>
        <taxon>Diplostraca</taxon>
        <taxon>Cladocera</taxon>
        <taxon>Anomopoda</taxon>
        <taxon>Daphniidae</taxon>
        <taxon>Daphnia</taxon>
    </lineage>
</organism>
<name>A0ABQ9Z6I4_9CRUS</name>
<sequence length="120" mass="13630">MESYPFEIVSFPTSVVLAPPSRSFSETSQLKEESATERLYYDDDEEEAEEKRVISINRCVEAQHHGRCMGRTGAFGKRHGSLYGREEEEVRQRTINGVMGFDNKHMPVDIIIAAHLARVA</sequence>
<comment type="caution">
    <text evidence="1">The sequence shown here is derived from an EMBL/GenBank/DDBJ whole genome shotgun (WGS) entry which is preliminary data.</text>
</comment>
<keyword evidence="2" id="KW-1185">Reference proteome</keyword>
<gene>
    <name evidence="1" type="ORF">OUZ56_013643</name>
</gene>
<dbReference type="EMBL" id="JAOYFB010000002">
    <property type="protein sequence ID" value="KAK4008507.1"/>
    <property type="molecule type" value="Genomic_DNA"/>
</dbReference>
<evidence type="ECO:0000313" key="1">
    <source>
        <dbReference type="EMBL" id="KAK4008507.1"/>
    </source>
</evidence>
<protein>
    <submittedName>
        <fullName evidence="1">Uncharacterized protein</fullName>
    </submittedName>
</protein>